<dbReference type="KEGG" id="cinf:CINF_0801"/>
<evidence type="ECO:0000256" key="6">
    <source>
        <dbReference type="ARBA" id="ARBA00022840"/>
    </source>
</evidence>
<dbReference type="InterPro" id="IPR027417">
    <property type="entry name" value="P-loop_NTPase"/>
</dbReference>
<dbReference type="PROSITE" id="PS50893">
    <property type="entry name" value="ABC_TRANSPORTER_2"/>
    <property type="match status" value="1"/>
</dbReference>
<accession>A0A7H9CGV4</accession>
<dbReference type="FunFam" id="3.40.50.300:FF:000854">
    <property type="entry name" value="Multidrug ABC transporter ATP-binding protein"/>
    <property type="match status" value="1"/>
</dbReference>
<dbReference type="InterPro" id="IPR039421">
    <property type="entry name" value="Type_1_exporter"/>
</dbReference>
<gene>
    <name evidence="12" type="primary">msbA</name>
    <name evidence="12" type="ORF">CINF_0801</name>
</gene>
<evidence type="ECO:0000259" key="11">
    <source>
        <dbReference type="PROSITE" id="PS50929"/>
    </source>
</evidence>
<dbReference type="GO" id="GO:0015421">
    <property type="term" value="F:ABC-type oligopeptide transporter activity"/>
    <property type="evidence" value="ECO:0007669"/>
    <property type="project" value="TreeGrafter"/>
</dbReference>
<evidence type="ECO:0000313" key="13">
    <source>
        <dbReference type="Proteomes" id="UP000509414"/>
    </source>
</evidence>
<feature type="transmembrane region" description="Helical" evidence="9">
    <location>
        <begin position="163"/>
        <end position="181"/>
    </location>
</feature>
<feature type="transmembrane region" description="Helical" evidence="9">
    <location>
        <begin position="141"/>
        <end position="157"/>
    </location>
</feature>
<evidence type="ECO:0000256" key="8">
    <source>
        <dbReference type="ARBA" id="ARBA00023136"/>
    </source>
</evidence>
<dbReference type="SUPFAM" id="SSF90123">
    <property type="entry name" value="ABC transporter transmembrane region"/>
    <property type="match status" value="1"/>
</dbReference>
<dbReference type="CDD" id="cd18552">
    <property type="entry name" value="ABC_6TM_MsbA_like"/>
    <property type="match status" value="1"/>
</dbReference>
<dbReference type="SMART" id="SM00382">
    <property type="entry name" value="AAA"/>
    <property type="match status" value="1"/>
</dbReference>
<keyword evidence="8 9" id="KW-0472">Membrane</keyword>
<dbReference type="GO" id="GO:0016887">
    <property type="term" value="F:ATP hydrolysis activity"/>
    <property type="evidence" value="ECO:0007669"/>
    <property type="project" value="InterPro"/>
</dbReference>
<dbReference type="GO" id="GO:0005524">
    <property type="term" value="F:ATP binding"/>
    <property type="evidence" value="ECO:0007669"/>
    <property type="project" value="UniProtKB-KW"/>
</dbReference>
<evidence type="ECO:0000256" key="7">
    <source>
        <dbReference type="ARBA" id="ARBA00022989"/>
    </source>
</evidence>
<dbReference type="InterPro" id="IPR011527">
    <property type="entry name" value="ABC1_TM_dom"/>
</dbReference>
<dbReference type="EMBL" id="CP049075">
    <property type="protein sequence ID" value="QLI05316.1"/>
    <property type="molecule type" value="Genomic_DNA"/>
</dbReference>
<dbReference type="InterPro" id="IPR003439">
    <property type="entry name" value="ABC_transporter-like_ATP-bd"/>
</dbReference>
<feature type="domain" description="ABC transporter" evidence="10">
    <location>
        <begin position="337"/>
        <end position="572"/>
    </location>
</feature>
<dbReference type="InterPro" id="IPR017871">
    <property type="entry name" value="ABC_transporter-like_CS"/>
</dbReference>
<dbReference type="InterPro" id="IPR003593">
    <property type="entry name" value="AAA+_ATPase"/>
</dbReference>
<comment type="subcellular location">
    <subcellularLocation>
        <location evidence="1">Cell membrane</location>
        <topology evidence="1">Multi-pass membrane protein</topology>
    </subcellularLocation>
</comment>
<evidence type="ECO:0000256" key="9">
    <source>
        <dbReference type="SAM" id="Phobius"/>
    </source>
</evidence>
<dbReference type="AlphaFoldDB" id="A0A7H9CGV4"/>
<dbReference type="InterPro" id="IPR036640">
    <property type="entry name" value="ABC1_TM_sf"/>
</dbReference>
<protein>
    <submittedName>
        <fullName evidence="12">Lipid A export ATP-binding/permease protein</fullName>
    </submittedName>
</protein>
<dbReference type="Pfam" id="PF00005">
    <property type="entry name" value="ABC_tran"/>
    <property type="match status" value="1"/>
</dbReference>
<evidence type="ECO:0000256" key="3">
    <source>
        <dbReference type="ARBA" id="ARBA00022475"/>
    </source>
</evidence>
<feature type="transmembrane region" description="Helical" evidence="9">
    <location>
        <begin position="245"/>
        <end position="266"/>
    </location>
</feature>
<dbReference type="GO" id="GO:0005886">
    <property type="term" value="C:plasma membrane"/>
    <property type="evidence" value="ECO:0007669"/>
    <property type="project" value="UniProtKB-SubCell"/>
</dbReference>
<evidence type="ECO:0000256" key="4">
    <source>
        <dbReference type="ARBA" id="ARBA00022692"/>
    </source>
</evidence>
<dbReference type="SUPFAM" id="SSF52540">
    <property type="entry name" value="P-loop containing nucleoside triphosphate hydrolases"/>
    <property type="match status" value="1"/>
</dbReference>
<keyword evidence="5" id="KW-0547">Nucleotide-binding</keyword>
<feature type="transmembrane region" description="Helical" evidence="9">
    <location>
        <begin position="18"/>
        <end position="42"/>
    </location>
</feature>
<keyword evidence="3" id="KW-1003">Cell membrane</keyword>
<dbReference type="Gene3D" id="1.20.1560.10">
    <property type="entry name" value="ABC transporter type 1, transmembrane domain"/>
    <property type="match status" value="1"/>
</dbReference>
<evidence type="ECO:0000313" key="12">
    <source>
        <dbReference type="EMBL" id="QLI05316.1"/>
    </source>
</evidence>
<dbReference type="PANTHER" id="PTHR43394">
    <property type="entry name" value="ATP-DEPENDENT PERMEASE MDL1, MITOCHONDRIAL"/>
    <property type="match status" value="1"/>
</dbReference>
<feature type="domain" description="ABC transmembrane type-1" evidence="11">
    <location>
        <begin position="24"/>
        <end position="305"/>
    </location>
</feature>
<feature type="transmembrane region" description="Helical" evidence="9">
    <location>
        <begin position="62"/>
        <end position="88"/>
    </location>
</feature>
<evidence type="ECO:0000256" key="5">
    <source>
        <dbReference type="ARBA" id="ARBA00022741"/>
    </source>
</evidence>
<evidence type="ECO:0000256" key="1">
    <source>
        <dbReference type="ARBA" id="ARBA00004651"/>
    </source>
</evidence>
<dbReference type="Pfam" id="PF00664">
    <property type="entry name" value="ABC_membrane"/>
    <property type="match status" value="1"/>
</dbReference>
<dbReference type="PROSITE" id="PS00211">
    <property type="entry name" value="ABC_TRANSPORTER_1"/>
    <property type="match status" value="1"/>
</dbReference>
<dbReference type="Gene3D" id="3.40.50.300">
    <property type="entry name" value="P-loop containing nucleotide triphosphate hydrolases"/>
    <property type="match status" value="1"/>
</dbReference>
<dbReference type="Proteomes" id="UP000509414">
    <property type="component" value="Chromosome"/>
</dbReference>
<keyword evidence="4 9" id="KW-0812">Transmembrane</keyword>
<dbReference type="PROSITE" id="PS50929">
    <property type="entry name" value="ABC_TM1F"/>
    <property type="match status" value="1"/>
</dbReference>
<name>A0A7H9CGV4_9BACT</name>
<sequence length="575" mass="64237">MKGVIETFFRFKAYFKDYIFHFGVAIFGMILASAGTAASAYLVKPVLDQIFVDKNKELLYLLPYAIIAVYFAKSLGTYLQSYFSAYIGHDIVRRFRAKLLAHLIYLDMSFFNRYRSGELISRNTNDIERIRSIVSSMLPELGREFITALGLLGVVIYQSPKLALFALIIFPAAIYPLSLLARKIKQISKLSQEKTSDMTAALAEIFSNIEIIKANNAENKEITRFNAHNDRFFRLNLKSVRTGELVSPLMETLGAIGVAVVIIIGGSEVINGTMSVGSFFSFLTALFMLYTPIKRVSSLYNKMQDAVAASERTFELLGMNANIVGGMAKFPSKLYSIAFNDVYFSYDNKNFVLNGLSFRANSGEIIAIIGQSGGGKTTIINLLMRFFDANSGQILINQNEITDFSLNELRAHIGIVTQRIYIFNDTIAANVAYSQNGKIDEERVIKALEIADAYSFVRAMEGGIYAMLDEFGANLSGGQRQRIAIARALYANPQILIFDEATSALDNESERIITDVIERIKHEKIIFVIAHRQTSIKNANKILFLSQGRALGFGSNDELEQNCQEYKKLKGLAKI</sequence>
<organism evidence="12 13">
    <name type="scientific">Candidatus Campylobacter infans</name>
    <dbReference type="NCBI Taxonomy" id="2561898"/>
    <lineage>
        <taxon>Bacteria</taxon>
        <taxon>Pseudomonadati</taxon>
        <taxon>Campylobacterota</taxon>
        <taxon>Epsilonproteobacteria</taxon>
        <taxon>Campylobacterales</taxon>
        <taxon>Campylobacteraceae</taxon>
        <taxon>Campylobacter</taxon>
    </lineage>
</organism>
<evidence type="ECO:0000259" key="10">
    <source>
        <dbReference type="PROSITE" id="PS50893"/>
    </source>
</evidence>
<keyword evidence="2" id="KW-0813">Transport</keyword>
<feature type="transmembrane region" description="Helical" evidence="9">
    <location>
        <begin position="272"/>
        <end position="293"/>
    </location>
</feature>
<keyword evidence="7 9" id="KW-1133">Transmembrane helix</keyword>
<proteinExistence type="predicted"/>
<keyword evidence="6 12" id="KW-0067">ATP-binding</keyword>
<reference evidence="12 13" key="1">
    <citation type="submission" date="2020-02" db="EMBL/GenBank/DDBJ databases">
        <title>Complete genome sequence of the novel Campylobacter species Candidatus Campylobacter infans.</title>
        <authorList>
            <person name="Duim B."/>
            <person name="Zomer A."/>
            <person name="van der Graaf L."/>
            <person name="Wagenaar J."/>
        </authorList>
    </citation>
    <scope>NUCLEOTIDE SEQUENCE [LARGE SCALE GENOMIC DNA]</scope>
    <source>
        <strain evidence="12 13">19S00001</strain>
    </source>
</reference>
<dbReference type="PANTHER" id="PTHR43394:SF1">
    <property type="entry name" value="ATP-BINDING CASSETTE SUB-FAMILY B MEMBER 10, MITOCHONDRIAL"/>
    <property type="match status" value="1"/>
</dbReference>
<evidence type="ECO:0000256" key="2">
    <source>
        <dbReference type="ARBA" id="ARBA00022448"/>
    </source>
</evidence>
<keyword evidence="13" id="KW-1185">Reference proteome</keyword>